<dbReference type="PANTHER" id="PTHR33710">
    <property type="entry name" value="BNAC02G09200D PROTEIN"/>
    <property type="match status" value="1"/>
</dbReference>
<dbReference type="PANTHER" id="PTHR33710:SF81">
    <property type="entry name" value="ENDONUCLEASE_EXONUCLEASE_PHOSPHATASE DOMAIN-CONTAINING PROTEIN"/>
    <property type="match status" value="1"/>
</dbReference>
<dbReference type="InterPro" id="IPR036691">
    <property type="entry name" value="Endo/exonu/phosph_ase_sf"/>
</dbReference>
<dbReference type="Gene3D" id="3.60.10.10">
    <property type="entry name" value="Endonuclease/exonuclease/phosphatase"/>
    <property type="match status" value="1"/>
</dbReference>
<dbReference type="EnsemblPlants" id="evm.model.03.692">
    <property type="protein sequence ID" value="cds.evm.model.03.692"/>
    <property type="gene ID" value="evm.TU.03.692"/>
</dbReference>
<evidence type="ECO:0000313" key="3">
    <source>
        <dbReference type="Proteomes" id="UP000596661"/>
    </source>
</evidence>
<organism evidence="2 3">
    <name type="scientific">Cannabis sativa</name>
    <name type="common">Hemp</name>
    <name type="synonym">Marijuana</name>
    <dbReference type="NCBI Taxonomy" id="3483"/>
    <lineage>
        <taxon>Eukaryota</taxon>
        <taxon>Viridiplantae</taxon>
        <taxon>Streptophyta</taxon>
        <taxon>Embryophyta</taxon>
        <taxon>Tracheophyta</taxon>
        <taxon>Spermatophyta</taxon>
        <taxon>Magnoliopsida</taxon>
        <taxon>eudicotyledons</taxon>
        <taxon>Gunneridae</taxon>
        <taxon>Pentapetalae</taxon>
        <taxon>rosids</taxon>
        <taxon>fabids</taxon>
        <taxon>Rosales</taxon>
        <taxon>Cannabaceae</taxon>
        <taxon>Cannabis</taxon>
    </lineage>
</organism>
<dbReference type="AlphaFoldDB" id="A0A803PA02"/>
<dbReference type="EMBL" id="UZAU01000264">
    <property type="status" value="NOT_ANNOTATED_CDS"/>
    <property type="molecule type" value="Genomic_DNA"/>
</dbReference>
<evidence type="ECO:0000256" key="1">
    <source>
        <dbReference type="SAM" id="MobiDB-lite"/>
    </source>
</evidence>
<dbReference type="Gramene" id="evm.model.03.692">
    <property type="protein sequence ID" value="cds.evm.model.03.692"/>
    <property type="gene ID" value="evm.TU.03.692"/>
</dbReference>
<evidence type="ECO:0000313" key="2">
    <source>
        <dbReference type="EnsemblPlants" id="cds.evm.model.03.692"/>
    </source>
</evidence>
<proteinExistence type="predicted"/>
<accession>A0A803PA02</accession>
<feature type="compositionally biased region" description="Basic residues" evidence="1">
    <location>
        <begin position="117"/>
        <end position="127"/>
    </location>
</feature>
<dbReference type="SUPFAM" id="SSF56219">
    <property type="entry name" value="DNase I-like"/>
    <property type="match status" value="1"/>
</dbReference>
<reference evidence="2" key="2">
    <citation type="submission" date="2021-03" db="UniProtKB">
        <authorList>
            <consortium name="EnsemblPlants"/>
        </authorList>
    </citation>
    <scope>IDENTIFICATION</scope>
</reference>
<protein>
    <submittedName>
        <fullName evidence="2">Uncharacterized protein</fullName>
    </submittedName>
</protein>
<reference evidence="2" key="1">
    <citation type="submission" date="2018-11" db="EMBL/GenBank/DDBJ databases">
        <authorList>
            <person name="Grassa J C."/>
        </authorList>
    </citation>
    <scope>NUCLEOTIDE SEQUENCE [LARGE SCALE GENOMIC DNA]</scope>
</reference>
<feature type="region of interest" description="Disordered" evidence="1">
    <location>
        <begin position="1"/>
        <end position="22"/>
    </location>
</feature>
<keyword evidence="3" id="KW-1185">Reference proteome</keyword>
<dbReference type="Proteomes" id="UP000596661">
    <property type="component" value="Chromosome 3"/>
</dbReference>
<name>A0A803PA02_CANSA</name>
<sequence>MMGNPNASVLPTREGPTDLDNTVNPINHVNLVDLAIPPRLEHPQKSHIEEHINMEQPPQSTIGAVPQCYAGEIGPQIGKIVIGELHLALGDDIELARPLEAIGQTRTKVQGKLKSDTKKRKKPKKKGPTSTANVRKTKTMEEVLGIEPMEFSEKEEDEAPVPRSAELVQEDLFQPPLSPRSSLQQIKLQEEIKADFKFFLTVNCRCSANVASVDDKYKFYTTFVYVYNDADGRNELWKDLQEIAKREEWVVRGDFNEIPNKDEIIGKKVKFKKAREFMNYIEVCQLEDLKYSGSCFTWSNKRQGNERIYSKIDRVLMNEAWLNAMPNSEAVFMTGKDLLLHGHGGLAVLGWAADPNMPRAWSLVIPHFAGAVGVFTWGKSHQLLELRGSKYLKEFTPLASHRCTTRGLAAKGWPIGGVIEPEISDCPRRPLVAKIWLFSPLDLYGKAYPPLGKGRSVLVPEEPSWIVYR</sequence>
<feature type="region of interest" description="Disordered" evidence="1">
    <location>
        <begin position="106"/>
        <end position="134"/>
    </location>
</feature>